<dbReference type="Proteomes" id="UP000322983">
    <property type="component" value="Chromosome"/>
</dbReference>
<dbReference type="GeneID" id="41718745"/>
<accession>A0A510DY46</accession>
<protein>
    <submittedName>
        <fullName evidence="3">Uncharacterized protein</fullName>
    </submittedName>
</protein>
<sequence length="61" mass="6794">MERGGRRRNDAAYFIIILTYILAVASHPALVSLTFLPIMALHGFTIDKNPPKGAIEENRVN</sequence>
<evidence type="ECO:0000313" key="2">
    <source>
        <dbReference type="EMBL" id="BBG25117.1"/>
    </source>
</evidence>
<dbReference type="EMBL" id="AP018929">
    <property type="protein sequence ID" value="BBG25117.1"/>
    <property type="molecule type" value="Genomic_DNA"/>
</dbReference>
<organism evidence="3 5">
    <name type="scientific">Sulfuracidifex tepidarius</name>
    <dbReference type="NCBI Taxonomy" id="1294262"/>
    <lineage>
        <taxon>Archaea</taxon>
        <taxon>Thermoproteota</taxon>
        <taxon>Thermoprotei</taxon>
        <taxon>Sulfolobales</taxon>
        <taxon>Sulfolobaceae</taxon>
        <taxon>Sulfuracidifex</taxon>
    </lineage>
</organism>
<keyword evidence="4" id="KW-1185">Reference proteome</keyword>
<dbReference type="EMBL" id="AP018930">
    <property type="protein sequence ID" value="BBG27899.1"/>
    <property type="molecule type" value="Genomic_DNA"/>
</dbReference>
<evidence type="ECO:0000313" key="5">
    <source>
        <dbReference type="Proteomes" id="UP000325030"/>
    </source>
</evidence>
<dbReference type="AlphaFoldDB" id="A0A510E5X4"/>
<proteinExistence type="predicted"/>
<keyword evidence="1" id="KW-0812">Transmembrane</keyword>
<reference evidence="5" key="1">
    <citation type="submission" date="2018-09" db="EMBL/GenBank/DDBJ databases">
        <title>Complete Genome Sequencing of Sulfolobus sp. JCM 16834.</title>
        <authorList>
            <person name="Kato S."/>
            <person name="Itoh T."/>
            <person name="Ohkuma M."/>
        </authorList>
    </citation>
    <scope>NUCLEOTIDE SEQUENCE [LARGE SCALE GENOMIC DNA]</scope>
    <source>
        <strain evidence="5">IC-007</strain>
    </source>
</reference>
<evidence type="ECO:0000313" key="3">
    <source>
        <dbReference type="EMBL" id="BBG27899.1"/>
    </source>
</evidence>
<dbReference type="Proteomes" id="UP000325030">
    <property type="component" value="Chromosome"/>
</dbReference>
<gene>
    <name evidence="2" type="ORF">IC006_2452</name>
    <name evidence="3" type="ORF">IC007_2454</name>
</gene>
<keyword evidence="1" id="KW-1133">Transmembrane helix</keyword>
<evidence type="ECO:0000256" key="1">
    <source>
        <dbReference type="SAM" id="Phobius"/>
    </source>
</evidence>
<feature type="transmembrane region" description="Helical" evidence="1">
    <location>
        <begin position="12"/>
        <end position="40"/>
    </location>
</feature>
<name>A0A510E5X4_9CREN</name>
<evidence type="ECO:0000313" key="4">
    <source>
        <dbReference type="Proteomes" id="UP000322983"/>
    </source>
</evidence>
<reference evidence="3 4" key="2">
    <citation type="journal article" date="2020" name="Int. J. Syst. Evol. Microbiol.">
        <title>Sulfuracidifex tepidarius gen. nov., sp. nov. and transfer of Sulfolobus metallicus Huber and Stetter 1992 to the genus Sulfuracidifex as Sulfuracidifex metallicus comb. nov.</title>
        <authorList>
            <person name="Itoh T."/>
            <person name="Miura T."/>
            <person name="Sakai H.D."/>
            <person name="Kato S."/>
            <person name="Ohkuma M."/>
            <person name="Takashina T."/>
        </authorList>
    </citation>
    <scope>NUCLEOTIDE SEQUENCE</scope>
    <source>
        <strain evidence="2 4">IC-006</strain>
        <strain evidence="3">IC-007</strain>
    </source>
</reference>
<dbReference type="RefSeq" id="WP_054846117.1">
    <property type="nucleotide sequence ID" value="NZ_AP018929.1"/>
</dbReference>
<keyword evidence="1" id="KW-0472">Membrane</keyword>
<accession>A0A510E5X4</accession>
<dbReference type="KEGG" id="step:IC006_2452"/>